<evidence type="ECO:0000313" key="3">
    <source>
        <dbReference type="EMBL" id="RZB41013.1"/>
    </source>
</evidence>
<dbReference type="InterPro" id="IPR013087">
    <property type="entry name" value="Znf_C2H2_type"/>
</dbReference>
<evidence type="ECO:0000259" key="2">
    <source>
        <dbReference type="SMART" id="SM00355"/>
    </source>
</evidence>
<protein>
    <recommendedName>
        <fullName evidence="2">C2H2-type domain-containing protein</fullName>
    </recommendedName>
</protein>
<dbReference type="SMART" id="SM00355">
    <property type="entry name" value="ZnF_C2H2"/>
    <property type="match status" value="2"/>
</dbReference>
<feature type="domain" description="C2H2-type" evidence="2">
    <location>
        <begin position="28"/>
        <end position="51"/>
    </location>
</feature>
<dbReference type="Pfam" id="PF00096">
    <property type="entry name" value="zf-C2H2"/>
    <property type="match status" value="1"/>
</dbReference>
<sequence length="96" mass="11878">MTTMRASLERHLVTKHGQRPNGRRAKWFECDQCPYKAKQKLDYKRHVLVKHTIFRESELVKWFLCKDCSYVTKKMYDLKRHMMQHEHPEHINWFKC</sequence>
<dbReference type="InterPro" id="IPR036236">
    <property type="entry name" value="Znf_C2H2_sf"/>
</dbReference>
<dbReference type="AlphaFoldDB" id="A0A482VCI0"/>
<organism evidence="3 4">
    <name type="scientific">Asbolus verrucosus</name>
    <name type="common">Desert ironclad beetle</name>
    <dbReference type="NCBI Taxonomy" id="1661398"/>
    <lineage>
        <taxon>Eukaryota</taxon>
        <taxon>Metazoa</taxon>
        <taxon>Ecdysozoa</taxon>
        <taxon>Arthropoda</taxon>
        <taxon>Hexapoda</taxon>
        <taxon>Insecta</taxon>
        <taxon>Pterygota</taxon>
        <taxon>Neoptera</taxon>
        <taxon>Endopterygota</taxon>
        <taxon>Coleoptera</taxon>
        <taxon>Polyphaga</taxon>
        <taxon>Cucujiformia</taxon>
        <taxon>Tenebrionidae</taxon>
        <taxon>Pimeliinae</taxon>
        <taxon>Asbolus</taxon>
    </lineage>
</organism>
<comment type="caution">
    <text evidence="3">The sequence shown here is derived from an EMBL/GenBank/DDBJ whole genome shotgun (WGS) entry which is preliminary data.</text>
</comment>
<accession>A0A482VCI0</accession>
<name>A0A482VCI0_ASBVE</name>
<dbReference type="SUPFAM" id="SSF57667">
    <property type="entry name" value="beta-beta-alpha zinc fingers"/>
    <property type="match status" value="1"/>
</dbReference>
<proteinExistence type="predicted"/>
<reference evidence="3 4" key="1">
    <citation type="submission" date="2017-03" db="EMBL/GenBank/DDBJ databases">
        <title>Genome of the blue death feigning beetle - Asbolus verrucosus.</title>
        <authorList>
            <person name="Rider S.D."/>
        </authorList>
    </citation>
    <scope>NUCLEOTIDE SEQUENCE [LARGE SCALE GENOMIC DNA]</scope>
    <source>
        <strain evidence="3">Butters</strain>
        <tissue evidence="3">Head and leg muscle</tissue>
    </source>
</reference>
<evidence type="ECO:0000256" key="1">
    <source>
        <dbReference type="SAM" id="MobiDB-lite"/>
    </source>
</evidence>
<feature type="domain" description="C2H2-type" evidence="2">
    <location>
        <begin position="63"/>
        <end position="85"/>
    </location>
</feature>
<feature type="non-terminal residue" evidence="3">
    <location>
        <position position="96"/>
    </location>
</feature>
<keyword evidence="4" id="KW-1185">Reference proteome</keyword>
<dbReference type="Gene3D" id="3.30.160.60">
    <property type="entry name" value="Classic Zinc Finger"/>
    <property type="match status" value="1"/>
</dbReference>
<evidence type="ECO:0000313" key="4">
    <source>
        <dbReference type="Proteomes" id="UP000292052"/>
    </source>
</evidence>
<dbReference type="EMBL" id="QDEB01114089">
    <property type="protein sequence ID" value="RZB41013.1"/>
    <property type="molecule type" value="Genomic_DNA"/>
</dbReference>
<dbReference type="Proteomes" id="UP000292052">
    <property type="component" value="Unassembled WGS sequence"/>
</dbReference>
<dbReference type="OrthoDB" id="3561125at2759"/>
<gene>
    <name evidence="3" type="ORF">BDFB_015168</name>
</gene>
<feature type="region of interest" description="Disordered" evidence="1">
    <location>
        <begin position="1"/>
        <end position="21"/>
    </location>
</feature>